<organism evidence="3 4">
    <name type="scientific">Georgenia subflava</name>
    <dbReference type="NCBI Taxonomy" id="1622177"/>
    <lineage>
        <taxon>Bacteria</taxon>
        <taxon>Bacillati</taxon>
        <taxon>Actinomycetota</taxon>
        <taxon>Actinomycetes</taxon>
        <taxon>Micrococcales</taxon>
        <taxon>Bogoriellaceae</taxon>
        <taxon>Georgenia</taxon>
    </lineage>
</organism>
<reference evidence="3 4" key="1">
    <citation type="submission" date="2019-10" db="EMBL/GenBank/DDBJ databases">
        <title>Georgenia wutianyii sp. nov. and Georgenia yuyongxinii sp. nov. isolated from plateau pika (Ochotona curzoniae) in the Qinghai-Tibet plateau of China.</title>
        <authorList>
            <person name="Tian Z."/>
        </authorList>
    </citation>
    <scope>NUCLEOTIDE SEQUENCE [LARGE SCALE GENOMIC DNA]</scope>
    <source>
        <strain evidence="3 4">JCM 19765</strain>
    </source>
</reference>
<comment type="caution">
    <text evidence="3">The sequence shown here is derived from an EMBL/GenBank/DDBJ whole genome shotgun (WGS) entry which is preliminary data.</text>
</comment>
<evidence type="ECO:0000313" key="3">
    <source>
        <dbReference type="EMBL" id="MPV36004.1"/>
    </source>
</evidence>
<protein>
    <recommendedName>
        <fullName evidence="2">Hemerythrin-like domain-containing protein</fullName>
    </recommendedName>
</protein>
<dbReference type="Gene3D" id="1.20.120.520">
    <property type="entry name" value="nmb1532 protein domain like"/>
    <property type="match status" value="1"/>
</dbReference>
<feature type="compositionally biased region" description="Polar residues" evidence="1">
    <location>
        <begin position="1"/>
        <end position="13"/>
    </location>
</feature>
<gene>
    <name evidence="3" type="ORF">GB881_02895</name>
</gene>
<dbReference type="Pfam" id="PF01814">
    <property type="entry name" value="Hemerythrin"/>
    <property type="match status" value="1"/>
</dbReference>
<feature type="region of interest" description="Disordered" evidence="1">
    <location>
        <begin position="1"/>
        <end position="27"/>
    </location>
</feature>
<accession>A0A6N7EL64</accession>
<dbReference type="InterPro" id="IPR012312">
    <property type="entry name" value="Hemerythrin-like"/>
</dbReference>
<dbReference type="OrthoDB" id="5149338at2"/>
<name>A0A6N7EL64_9MICO</name>
<dbReference type="EMBL" id="WHPC01000005">
    <property type="protein sequence ID" value="MPV36004.1"/>
    <property type="molecule type" value="Genomic_DNA"/>
</dbReference>
<proteinExistence type="predicted"/>
<sequence length="172" mass="18716">MSQTGMNDPTDANDSAGPTPRDSHDHHSGLWSALVQRADALTATVGTGQGEDLHARRALIDFVHGDVLAHLKTEERVLYEAVREVGAHTLVATLEADHRFLLDLVEQVEKADTAMEAALSARALVVLFALRIEKEDTVVLRTLTEAGVDVTALLEGMIVQMATDYDAHFSYL</sequence>
<evidence type="ECO:0000313" key="4">
    <source>
        <dbReference type="Proteomes" id="UP000437709"/>
    </source>
</evidence>
<feature type="domain" description="Hemerythrin-like" evidence="2">
    <location>
        <begin position="37"/>
        <end position="141"/>
    </location>
</feature>
<evidence type="ECO:0000256" key="1">
    <source>
        <dbReference type="SAM" id="MobiDB-lite"/>
    </source>
</evidence>
<keyword evidence="4" id="KW-1185">Reference proteome</keyword>
<dbReference type="Proteomes" id="UP000437709">
    <property type="component" value="Unassembled WGS sequence"/>
</dbReference>
<dbReference type="AlphaFoldDB" id="A0A6N7EL64"/>
<evidence type="ECO:0000259" key="2">
    <source>
        <dbReference type="Pfam" id="PF01814"/>
    </source>
</evidence>